<sequence length="900" mass="99009">MMSVQAPFRPLCNLSLPTRESDLTSTRYNSSAIDIISHNIASDITISGPLALPRFVFPAKPSHIVPTPQLSPSIGYTQSKNLSLNIRADDSLYSQDKLSSESSHSSPTRSCESPPVSPRTALPRSGFHKRGTSEFIGVEKSTSTASMSMRTSSKVDITSTSHLGGSIVQRRGHAHRRSAAISSGDLSIVLRPQIIPKTGGSLPNSPNVDHESSKFLRSLPSGTLKVEIDQFTQNKEMYPLIKSPKNARVGFSDDVQIIPRPLSMASSDSASTIRLNHSLSNSISSIVSASVCSSLKRDHCHIEPTELSRPRTAEPTLENTQTKSGSHCPKRSGSLPSLIVPVTEPLADNSTPRSLKRWTFFGNEISSGGITTKLRPSSAASSWCDQNGVENTNYTIDDKSKVQINQNQGIVVVRRNSNYKKSINKQKRVKSWAGSILSNKTKQRSYKQKLRLNSPSLPKLITSSFNVETEEFARTTPTSTILLNETDYANWKPREYQPQDEAISPVIDLDAALGPFNTPISSYEDFWECSQRNGNRKRAMHSANGLSGFSGPGMHYHRRTESAPEFENVRFGLHRLGSSSKMTMEDVFEEDEDEDEDGDWEDTKTNKIDVEHRRISIEDEDDSELKVGTGIDKSVGLLQTCIDSTEQGIVTNNECYLDKTDHLEESADNILARQSISEIVIFPEKTPVCNEINDKRMSKRQSPATLSAFPALANPEEDEISSNGVSSASLQLLSPTGDNSYSLIQTPLPSPASPFSYNASITSTTQSSVLNEHELESLLLGGPGPEMRISVDDVPSLMSSDSISGESTTTGENLFQNPTIEERFRDGQRSASFSNTIVNRKRSSIKSLSRLINSSHGERNKQAIETHTSSYLEEDSQQKVGNLGKRISCIIKFWKKTDSP</sequence>
<reference evidence="2 3" key="1">
    <citation type="journal article" date="2018" name="BMC Genomics">
        <title>Comparative genome analyses reveal sequence features reflecting distinct modes of host-adaptation between dicot and monocot powdery mildew.</title>
        <authorList>
            <person name="Wu Y."/>
            <person name="Ma X."/>
            <person name="Pan Z."/>
            <person name="Kale S.D."/>
            <person name="Song Y."/>
            <person name="King H."/>
            <person name="Zhang Q."/>
            <person name="Presley C."/>
            <person name="Deng X."/>
            <person name="Wei C.I."/>
            <person name="Xiao S."/>
        </authorList>
    </citation>
    <scope>NUCLEOTIDE SEQUENCE [LARGE SCALE GENOMIC DNA]</scope>
    <source>
        <strain evidence="2">UMSG2</strain>
    </source>
</reference>
<dbReference type="STRING" id="212602.A0A420HSX4"/>
<accession>A0A420HSX4</accession>
<gene>
    <name evidence="2" type="ORF">OnM2_050009</name>
</gene>
<dbReference type="EMBL" id="MCFK01005012">
    <property type="protein sequence ID" value="RKF60545.1"/>
    <property type="molecule type" value="Genomic_DNA"/>
</dbReference>
<evidence type="ECO:0000256" key="1">
    <source>
        <dbReference type="SAM" id="MobiDB-lite"/>
    </source>
</evidence>
<organism evidence="2 3">
    <name type="scientific">Erysiphe neolycopersici</name>
    <dbReference type="NCBI Taxonomy" id="212602"/>
    <lineage>
        <taxon>Eukaryota</taxon>
        <taxon>Fungi</taxon>
        <taxon>Dikarya</taxon>
        <taxon>Ascomycota</taxon>
        <taxon>Pezizomycotina</taxon>
        <taxon>Leotiomycetes</taxon>
        <taxon>Erysiphales</taxon>
        <taxon>Erysiphaceae</taxon>
        <taxon>Erysiphe</taxon>
    </lineage>
</organism>
<name>A0A420HSX4_9PEZI</name>
<protein>
    <submittedName>
        <fullName evidence="2">Putative cell wall proline rich protein</fullName>
    </submittedName>
</protein>
<evidence type="ECO:0000313" key="2">
    <source>
        <dbReference type="EMBL" id="RKF60545.1"/>
    </source>
</evidence>
<keyword evidence="3" id="KW-1185">Reference proteome</keyword>
<feature type="region of interest" description="Disordered" evidence="1">
    <location>
        <begin position="308"/>
        <end position="334"/>
    </location>
</feature>
<feature type="compositionally biased region" description="Polar residues" evidence="1">
    <location>
        <begin position="154"/>
        <end position="163"/>
    </location>
</feature>
<feature type="compositionally biased region" description="Low complexity" evidence="1">
    <location>
        <begin position="141"/>
        <end position="152"/>
    </location>
</feature>
<feature type="compositionally biased region" description="Low complexity" evidence="1">
    <location>
        <begin position="94"/>
        <end position="113"/>
    </location>
</feature>
<dbReference type="AlphaFoldDB" id="A0A420HSX4"/>
<feature type="region of interest" description="Disordered" evidence="1">
    <location>
        <begin position="94"/>
        <end position="179"/>
    </location>
</feature>
<comment type="caution">
    <text evidence="2">The sequence shown here is derived from an EMBL/GenBank/DDBJ whole genome shotgun (WGS) entry which is preliminary data.</text>
</comment>
<dbReference type="OrthoDB" id="5406427at2759"/>
<proteinExistence type="predicted"/>
<dbReference type="Proteomes" id="UP000286134">
    <property type="component" value="Unassembled WGS sequence"/>
</dbReference>
<evidence type="ECO:0000313" key="3">
    <source>
        <dbReference type="Proteomes" id="UP000286134"/>
    </source>
</evidence>